<name>A0ABP9BF07_9PSEU</name>
<gene>
    <name evidence="2" type="ORF">GCM10023200_33120</name>
</gene>
<evidence type="ECO:0000313" key="2">
    <source>
        <dbReference type="EMBL" id="GAA4794489.1"/>
    </source>
</evidence>
<reference evidence="3" key="1">
    <citation type="journal article" date="2019" name="Int. J. Syst. Evol. Microbiol.">
        <title>The Global Catalogue of Microorganisms (GCM) 10K type strain sequencing project: providing services to taxonomists for standard genome sequencing and annotation.</title>
        <authorList>
            <consortium name="The Broad Institute Genomics Platform"/>
            <consortium name="The Broad Institute Genome Sequencing Center for Infectious Disease"/>
            <person name="Wu L."/>
            <person name="Ma J."/>
        </authorList>
    </citation>
    <scope>NUCLEOTIDE SEQUENCE [LARGE SCALE GENOMIC DNA]</scope>
    <source>
        <strain evidence="3">JCM 17979</strain>
    </source>
</reference>
<organism evidence="2 3">
    <name type="scientific">Actinomycetospora chlora</name>
    <dbReference type="NCBI Taxonomy" id="663608"/>
    <lineage>
        <taxon>Bacteria</taxon>
        <taxon>Bacillati</taxon>
        <taxon>Actinomycetota</taxon>
        <taxon>Actinomycetes</taxon>
        <taxon>Pseudonocardiales</taxon>
        <taxon>Pseudonocardiaceae</taxon>
        <taxon>Actinomycetospora</taxon>
    </lineage>
</organism>
<dbReference type="PANTHER" id="PTHR40763:SF5">
    <property type="entry name" value="MEMBRANE PROTEIN"/>
    <property type="match status" value="1"/>
</dbReference>
<feature type="domain" description="DUF1707" evidence="1">
    <location>
        <begin position="11"/>
        <end position="63"/>
    </location>
</feature>
<evidence type="ECO:0000313" key="3">
    <source>
        <dbReference type="Proteomes" id="UP001500928"/>
    </source>
</evidence>
<comment type="caution">
    <text evidence="2">The sequence shown here is derived from an EMBL/GenBank/DDBJ whole genome shotgun (WGS) entry which is preliminary data.</text>
</comment>
<dbReference type="InterPro" id="IPR012551">
    <property type="entry name" value="DUF1707_SHOCT-like"/>
</dbReference>
<evidence type="ECO:0000259" key="1">
    <source>
        <dbReference type="Pfam" id="PF08044"/>
    </source>
</evidence>
<protein>
    <recommendedName>
        <fullName evidence="1">DUF1707 domain-containing protein</fullName>
    </recommendedName>
</protein>
<proteinExistence type="predicted"/>
<dbReference type="Proteomes" id="UP001500928">
    <property type="component" value="Unassembled WGS sequence"/>
</dbReference>
<keyword evidence="3" id="KW-1185">Reference proteome</keyword>
<sequence length="217" mass="22898">MVRVTAEPPEIRIGDRQRRATDDRLRAALDDGVLTLTEYDERSRQCFAARVQRDLDALVADLPAPNAPEPATPAPASATPVAPARQQQPWFHRLGRVVVPIVVLGAVVFGGTRVTGADDGFAVFGSRVVPVAAGQERVEVASLFGSTEVVVPDGTVVQQSGYLVFGSIRCEDACRVPPGAPSERPVTVDAGGAFGSVQIVTATEAAQGGLRDRDDDD</sequence>
<accession>A0ABP9BF07</accession>
<dbReference type="Pfam" id="PF08044">
    <property type="entry name" value="DUF1707"/>
    <property type="match status" value="1"/>
</dbReference>
<dbReference type="PANTHER" id="PTHR40763">
    <property type="entry name" value="MEMBRANE PROTEIN-RELATED"/>
    <property type="match status" value="1"/>
</dbReference>
<dbReference type="EMBL" id="BAABHO010000025">
    <property type="protein sequence ID" value="GAA4794489.1"/>
    <property type="molecule type" value="Genomic_DNA"/>
</dbReference>